<feature type="coiled-coil region" evidence="1">
    <location>
        <begin position="51"/>
        <end position="85"/>
    </location>
</feature>
<dbReference type="RefSeq" id="WP_393164121.1">
    <property type="nucleotide sequence ID" value="NZ_JBICRM010000005.1"/>
</dbReference>
<protein>
    <submittedName>
        <fullName evidence="3">Uncharacterized protein</fullName>
    </submittedName>
</protein>
<gene>
    <name evidence="3" type="ORF">ACFLIM_09675</name>
</gene>
<dbReference type="EMBL" id="JBICRM010000005">
    <property type="protein sequence ID" value="MFG1703452.1"/>
    <property type="molecule type" value="Genomic_DNA"/>
</dbReference>
<comment type="caution">
    <text evidence="3">The sequence shown here is derived from an EMBL/GenBank/DDBJ whole genome shotgun (WGS) entry which is preliminary data.</text>
</comment>
<evidence type="ECO:0000256" key="1">
    <source>
        <dbReference type="SAM" id="Coils"/>
    </source>
</evidence>
<name>A0ABW7A7W8_9ACTN</name>
<evidence type="ECO:0000313" key="4">
    <source>
        <dbReference type="Proteomes" id="UP001603978"/>
    </source>
</evidence>
<sequence>MRATPGRALQGLGVPAQLSGPGADHPLAPPAEDGPMSTSPSAGRLQVREFLERLAEREAAAQAEAVRLREQITELSQQLSAAEDVLSRLHITRETILEMTGESSETASGILALSPVYRQILAIVEQAPGGLRVKDICRMLNPDVDHKHTESLPAKLKRMAARGILTEPEPGLFTLPQPGHDA</sequence>
<organism evidence="3 4">
    <name type="scientific">Nonomuraea marmarensis</name>
    <dbReference type="NCBI Taxonomy" id="3351344"/>
    <lineage>
        <taxon>Bacteria</taxon>
        <taxon>Bacillati</taxon>
        <taxon>Actinomycetota</taxon>
        <taxon>Actinomycetes</taxon>
        <taxon>Streptosporangiales</taxon>
        <taxon>Streptosporangiaceae</taxon>
        <taxon>Nonomuraea</taxon>
    </lineage>
</organism>
<proteinExistence type="predicted"/>
<accession>A0ABW7A7W8</accession>
<keyword evidence="4" id="KW-1185">Reference proteome</keyword>
<reference evidence="3 4" key="1">
    <citation type="submission" date="2024-10" db="EMBL/GenBank/DDBJ databases">
        <authorList>
            <person name="Topkara A.R."/>
            <person name="Saygin H."/>
        </authorList>
    </citation>
    <scope>NUCLEOTIDE SEQUENCE [LARGE SCALE GENOMIC DNA]</scope>
    <source>
        <strain evidence="3 4">M3C6</strain>
    </source>
</reference>
<dbReference type="Proteomes" id="UP001603978">
    <property type="component" value="Unassembled WGS sequence"/>
</dbReference>
<evidence type="ECO:0000313" key="3">
    <source>
        <dbReference type="EMBL" id="MFG1703452.1"/>
    </source>
</evidence>
<keyword evidence="1" id="KW-0175">Coiled coil</keyword>
<evidence type="ECO:0000256" key="2">
    <source>
        <dbReference type="SAM" id="MobiDB-lite"/>
    </source>
</evidence>
<feature type="region of interest" description="Disordered" evidence="2">
    <location>
        <begin position="1"/>
        <end position="42"/>
    </location>
</feature>